<name>A0ABV7YE09_9ACTN</name>
<dbReference type="SUPFAM" id="SSF55729">
    <property type="entry name" value="Acyl-CoA N-acyltransferases (Nat)"/>
    <property type="match status" value="1"/>
</dbReference>
<protein>
    <submittedName>
        <fullName evidence="2">GNAT family N-acetyltransferase</fullName>
        <ecNumber evidence="2">2.3.-.-</ecNumber>
    </submittedName>
</protein>
<dbReference type="Pfam" id="PF00583">
    <property type="entry name" value="Acetyltransf_1"/>
    <property type="match status" value="1"/>
</dbReference>
<evidence type="ECO:0000313" key="3">
    <source>
        <dbReference type="Proteomes" id="UP001595699"/>
    </source>
</evidence>
<sequence length="172" mass="18875">MKTDVDISTASGDDDALTALVQVIQDSPPYDYRPGEVAAAAEWFPPLVERATHAYVARRAEEPVGFLVALPISTYGKVDDYEAALGVDFATTTYLAELGVASSARRIGLASTLVERLHAELPETTTACVVRTLEWNAPAIALYERHGYELADGVTQEWNGRTRVFLTRRFAR</sequence>
<comment type="caution">
    <text evidence="2">The sequence shown here is derived from an EMBL/GenBank/DDBJ whole genome shotgun (WGS) entry which is preliminary data.</text>
</comment>
<accession>A0ABV7YE09</accession>
<dbReference type="InterPro" id="IPR000182">
    <property type="entry name" value="GNAT_dom"/>
</dbReference>
<proteinExistence type="predicted"/>
<dbReference type="Gene3D" id="3.40.630.30">
    <property type="match status" value="1"/>
</dbReference>
<dbReference type="CDD" id="cd04301">
    <property type="entry name" value="NAT_SF"/>
    <property type="match status" value="1"/>
</dbReference>
<dbReference type="GO" id="GO:0016746">
    <property type="term" value="F:acyltransferase activity"/>
    <property type="evidence" value="ECO:0007669"/>
    <property type="project" value="UniProtKB-KW"/>
</dbReference>
<reference evidence="3" key="1">
    <citation type="journal article" date="2019" name="Int. J. Syst. Evol. Microbiol.">
        <title>The Global Catalogue of Microorganisms (GCM) 10K type strain sequencing project: providing services to taxonomists for standard genome sequencing and annotation.</title>
        <authorList>
            <consortium name="The Broad Institute Genomics Platform"/>
            <consortium name="The Broad Institute Genome Sequencing Center for Infectious Disease"/>
            <person name="Wu L."/>
            <person name="Ma J."/>
        </authorList>
    </citation>
    <scope>NUCLEOTIDE SEQUENCE [LARGE SCALE GENOMIC DNA]</scope>
    <source>
        <strain evidence="3">CGMCC 4.7241</strain>
    </source>
</reference>
<dbReference type="PANTHER" id="PTHR43072">
    <property type="entry name" value="N-ACETYLTRANSFERASE"/>
    <property type="match status" value="1"/>
</dbReference>
<dbReference type="EC" id="2.3.-.-" evidence="2"/>
<dbReference type="EMBL" id="JBHRZH010000017">
    <property type="protein sequence ID" value="MFC3763322.1"/>
    <property type="molecule type" value="Genomic_DNA"/>
</dbReference>
<feature type="domain" description="N-acetyltransferase" evidence="1">
    <location>
        <begin position="5"/>
        <end position="171"/>
    </location>
</feature>
<dbReference type="PROSITE" id="PS51186">
    <property type="entry name" value="GNAT"/>
    <property type="match status" value="1"/>
</dbReference>
<evidence type="ECO:0000259" key="1">
    <source>
        <dbReference type="PROSITE" id="PS51186"/>
    </source>
</evidence>
<keyword evidence="2" id="KW-0012">Acyltransferase</keyword>
<keyword evidence="2" id="KW-0808">Transferase</keyword>
<evidence type="ECO:0000313" key="2">
    <source>
        <dbReference type="EMBL" id="MFC3763322.1"/>
    </source>
</evidence>
<dbReference type="InterPro" id="IPR016181">
    <property type="entry name" value="Acyl_CoA_acyltransferase"/>
</dbReference>
<dbReference type="Proteomes" id="UP001595699">
    <property type="component" value="Unassembled WGS sequence"/>
</dbReference>
<keyword evidence="3" id="KW-1185">Reference proteome</keyword>
<gene>
    <name evidence="2" type="ORF">ACFOUW_20965</name>
</gene>
<organism evidence="2 3">
    <name type="scientific">Tenggerimyces flavus</name>
    <dbReference type="NCBI Taxonomy" id="1708749"/>
    <lineage>
        <taxon>Bacteria</taxon>
        <taxon>Bacillati</taxon>
        <taxon>Actinomycetota</taxon>
        <taxon>Actinomycetes</taxon>
        <taxon>Propionibacteriales</taxon>
        <taxon>Nocardioidaceae</taxon>
        <taxon>Tenggerimyces</taxon>
    </lineage>
</organism>
<dbReference type="RefSeq" id="WP_205119615.1">
    <property type="nucleotide sequence ID" value="NZ_JAFBCM010000001.1"/>
</dbReference>